<evidence type="ECO:0000313" key="2">
    <source>
        <dbReference type="Proteomes" id="UP000030008"/>
    </source>
</evidence>
<evidence type="ECO:0000313" key="1">
    <source>
        <dbReference type="EMBL" id="KGJ54470.1"/>
    </source>
</evidence>
<gene>
    <name evidence="1" type="ORF">CIAN88_03790</name>
</gene>
<dbReference type="RefSeq" id="WP_044904139.1">
    <property type="nucleotide sequence ID" value="NZ_JQIF01000016.1"/>
</dbReference>
<proteinExistence type="predicted"/>
<accession>A0A099I9X5</accession>
<dbReference type="AlphaFoldDB" id="A0A099I9X5"/>
<organism evidence="1 2">
    <name type="scientific">Clostridium innocuum</name>
    <dbReference type="NCBI Taxonomy" id="1522"/>
    <lineage>
        <taxon>Bacteria</taxon>
        <taxon>Bacillati</taxon>
        <taxon>Bacillota</taxon>
        <taxon>Clostridia</taxon>
        <taxon>Eubacteriales</taxon>
        <taxon>Clostridiaceae</taxon>
        <taxon>Clostridium</taxon>
    </lineage>
</organism>
<reference evidence="1 2" key="1">
    <citation type="submission" date="2014-08" db="EMBL/GenBank/DDBJ databases">
        <title>Clostridium innocuum, an unnegligible vancomycin-resistant pathogen causing extra-intestinal infections.</title>
        <authorList>
            <person name="Feng Y."/>
            <person name="Chiu C.-H."/>
        </authorList>
    </citation>
    <scope>NUCLEOTIDE SEQUENCE [LARGE SCALE GENOMIC DNA]</scope>
    <source>
        <strain evidence="1 2">AN88</strain>
    </source>
</reference>
<name>A0A099I9X5_CLOIN</name>
<protein>
    <submittedName>
        <fullName evidence="1">Uncharacterized protein</fullName>
    </submittedName>
</protein>
<dbReference type="EMBL" id="JQIF01000016">
    <property type="protein sequence ID" value="KGJ54470.1"/>
    <property type="molecule type" value="Genomic_DNA"/>
</dbReference>
<sequence length="302" mass="35674">MNYLHKKDAKKLIKLREEYLKFVYKNHVYSVLLMQEPNKHQKMNQALAYIGSHPQCLKEFFDSRKWNESDSSILRGWKEEHYGEYRIIDVTPDYIELYDEDKDNLYRMKAIGMYLLDDVRNVLPEHRWKGSFFQYRNEFILDSVAEILIKQNATLEEAEDFYESIVRHRNVKGAYINDQDITYDPLPERVEHDNFSELMYDFIAPIGNANNLSFQEFVAVIKLASLGWNMAQIGKDALQTELAQLRQDALDIVEFFRHRKNKYFKENKTLIQSAEADDGNEGFELRLVVGNMEDLAIEQTAD</sequence>
<comment type="caution">
    <text evidence="1">The sequence shown here is derived from an EMBL/GenBank/DDBJ whole genome shotgun (WGS) entry which is preliminary data.</text>
</comment>
<dbReference type="Proteomes" id="UP000030008">
    <property type="component" value="Unassembled WGS sequence"/>
</dbReference>